<proteinExistence type="predicted"/>
<accession>A0A857N5R2</accession>
<dbReference type="RefSeq" id="WP_161931779.1">
    <property type="nucleotide sequence ID" value="NZ_CP047901.1"/>
</dbReference>
<keyword evidence="2" id="KW-1185">Reference proteome</keyword>
<dbReference type="Proteomes" id="UP000463983">
    <property type="component" value="Chromosome"/>
</dbReference>
<gene>
    <name evidence="1" type="ORF">MICH65_0415</name>
</gene>
<sequence length="86" mass="10139">MVQRLNEPVSVTLFFNHQNHSVFPKTIIWHNHSYPITKLGLHHSYRLGSTLYHIFSVVSRSYFFRLKLDTSTLHWTLEELSDGLPT</sequence>
<dbReference type="AlphaFoldDB" id="A0A857N5R2"/>
<protein>
    <submittedName>
        <fullName evidence="1">Uncharacterized protein</fullName>
    </submittedName>
</protein>
<dbReference type="EMBL" id="CP047901">
    <property type="protein sequence ID" value="QHO63396.1"/>
    <property type="molecule type" value="Genomic_DNA"/>
</dbReference>
<organism evidence="1 2">
    <name type="scientific">Candidatus Chazhemtobacterium aquaticus</name>
    <dbReference type="NCBI Taxonomy" id="2715735"/>
    <lineage>
        <taxon>Bacteria</taxon>
        <taxon>Candidatus Chazhemtobacteraceae</taxon>
        <taxon>Candidatus Chazhemtobacterium</taxon>
    </lineage>
</organism>
<reference evidence="2" key="1">
    <citation type="journal article" date="2020" name="Microorganisms">
        <title>Complete Genome of a Member of a New Bacterial Lineage in the Microgenomates Group Reveals an Unusual Nucleotide Composition Disparity Between Two Strands of DNA and Limited Metabolic Potential.</title>
        <authorList>
            <person name="Kadnikov V.V."/>
            <person name="Mardanov A.V."/>
            <person name="Beletsky A.V."/>
            <person name="Karnachuk O.V."/>
            <person name="Ravin N.V."/>
        </authorList>
    </citation>
    <scope>NUCLEOTIDE SEQUENCE [LARGE SCALE GENOMIC DNA]</scope>
</reference>
<evidence type="ECO:0000313" key="2">
    <source>
        <dbReference type="Proteomes" id="UP000463983"/>
    </source>
</evidence>
<dbReference type="KEGG" id="caqa:MICH65_0415"/>
<name>A0A857N5R2_9BACT</name>
<evidence type="ECO:0000313" key="1">
    <source>
        <dbReference type="EMBL" id="QHO63396.1"/>
    </source>
</evidence>